<organism evidence="1 2">
    <name type="scientific">Eiseniibacteriota bacterium</name>
    <dbReference type="NCBI Taxonomy" id="2212470"/>
    <lineage>
        <taxon>Bacteria</taxon>
        <taxon>Candidatus Eiseniibacteriota</taxon>
    </lineage>
</organism>
<name>A0A937X8V0_UNCEI</name>
<reference evidence="1" key="1">
    <citation type="submission" date="2019-03" db="EMBL/GenBank/DDBJ databases">
        <title>Lake Tanganyika Metagenome-Assembled Genomes (MAGs).</title>
        <authorList>
            <person name="Tran P."/>
        </authorList>
    </citation>
    <scope>NUCLEOTIDE SEQUENCE</scope>
    <source>
        <strain evidence="1">M_DeepCast_400m_m2_100</strain>
    </source>
</reference>
<gene>
    <name evidence="1" type="ORF">FJY75_09325</name>
</gene>
<comment type="caution">
    <text evidence="1">The sequence shown here is derived from an EMBL/GenBank/DDBJ whole genome shotgun (WGS) entry which is preliminary data.</text>
</comment>
<dbReference type="AlphaFoldDB" id="A0A937X8V0"/>
<sequence>MTGPQTNGAGPADAGILEALKPHIQEDLLPCRAALALAAELGVSPARIGKVCNAHGIRIVDCQLGCFGRARKLRD</sequence>
<dbReference type="EMBL" id="VGIY01000246">
    <property type="protein sequence ID" value="MBM3318038.1"/>
    <property type="molecule type" value="Genomic_DNA"/>
</dbReference>
<dbReference type="Proteomes" id="UP000748308">
    <property type="component" value="Unassembled WGS sequence"/>
</dbReference>
<accession>A0A937X8V0</accession>
<proteinExistence type="predicted"/>
<evidence type="ECO:0000313" key="1">
    <source>
        <dbReference type="EMBL" id="MBM3318038.1"/>
    </source>
</evidence>
<evidence type="ECO:0000313" key="2">
    <source>
        <dbReference type="Proteomes" id="UP000748308"/>
    </source>
</evidence>
<protein>
    <submittedName>
        <fullName evidence="1">Uncharacterized protein</fullName>
    </submittedName>
</protein>